<evidence type="ECO:0000313" key="4">
    <source>
        <dbReference type="Proteomes" id="UP001069802"/>
    </source>
</evidence>
<name>A0ABT4LJU6_9PROT</name>
<evidence type="ECO:0000259" key="1">
    <source>
        <dbReference type="Pfam" id="PF10615"/>
    </source>
</evidence>
<dbReference type="Gene3D" id="3.20.180.10">
    <property type="entry name" value="PNP-oxidase-like"/>
    <property type="match status" value="1"/>
</dbReference>
<accession>A0ABT4LJU6</accession>
<evidence type="ECO:0000259" key="2">
    <source>
        <dbReference type="Pfam" id="PF13883"/>
    </source>
</evidence>
<dbReference type="Gene3D" id="2.30.110.10">
    <property type="entry name" value="Electron Transport, Fmn-binding Protein, Chain A"/>
    <property type="match status" value="1"/>
</dbReference>
<dbReference type="RefSeq" id="WP_269423520.1">
    <property type="nucleotide sequence ID" value="NZ_JAPWGY010000003.1"/>
</dbReference>
<dbReference type="InterPro" id="IPR019595">
    <property type="entry name" value="DUF2470"/>
</dbReference>
<dbReference type="SUPFAM" id="SSF50475">
    <property type="entry name" value="FMN-binding split barrel"/>
    <property type="match status" value="1"/>
</dbReference>
<dbReference type="InterPro" id="IPR055343">
    <property type="entry name" value="CREG_beta-barrel"/>
</dbReference>
<dbReference type="Pfam" id="PF10615">
    <property type="entry name" value="DUF2470"/>
    <property type="match status" value="1"/>
</dbReference>
<sequence length="262" mass="28730">MNNDKKLRHIPEMNEAEKARHLMRWASKAYLATELQPGLKAADSPGGRVERVAGNFPYASLSLVALDHDATPYMLLSDLADHSQNLIANPRAGMLFDGTAGYRDPLAGGRVTLVGTLRKVNDPRMLQRFLSRHPGSALYAGFNDFSLYHYEIEAAHLIGGFAKAVWVTPDILKLDCGEAGELSKAETSIVEHMNTDHTDALLAIATQTLGLHTAKWKMTGIDPEGWDLHDGRSHARCQFPAPVRNANEARQALVIQAKAARS</sequence>
<dbReference type="PANTHER" id="PTHR13343:SF17">
    <property type="entry name" value="CELLULAR REPRESSOR OF E1A-STIMULATED GENES, ISOFORM A"/>
    <property type="match status" value="1"/>
</dbReference>
<protein>
    <submittedName>
        <fullName evidence="3">DUF2470 domain-containing protein</fullName>
    </submittedName>
</protein>
<evidence type="ECO:0000313" key="3">
    <source>
        <dbReference type="EMBL" id="MCZ4281361.1"/>
    </source>
</evidence>
<dbReference type="InterPro" id="IPR037119">
    <property type="entry name" value="Haem_oxidase_HugZ-like_sf"/>
</dbReference>
<gene>
    <name evidence="3" type="ORF">O4H49_11270</name>
</gene>
<proteinExistence type="predicted"/>
<dbReference type="Proteomes" id="UP001069802">
    <property type="component" value="Unassembled WGS sequence"/>
</dbReference>
<dbReference type="EMBL" id="JAPWGY010000003">
    <property type="protein sequence ID" value="MCZ4281361.1"/>
    <property type="molecule type" value="Genomic_DNA"/>
</dbReference>
<organism evidence="3 4">
    <name type="scientific">Kiloniella laminariae</name>
    <dbReference type="NCBI Taxonomy" id="454162"/>
    <lineage>
        <taxon>Bacteria</taxon>
        <taxon>Pseudomonadati</taxon>
        <taxon>Pseudomonadota</taxon>
        <taxon>Alphaproteobacteria</taxon>
        <taxon>Rhodospirillales</taxon>
        <taxon>Kiloniellaceae</taxon>
        <taxon>Kiloniella</taxon>
    </lineage>
</organism>
<feature type="domain" description="DUF2470" evidence="1">
    <location>
        <begin position="187"/>
        <end position="254"/>
    </location>
</feature>
<keyword evidence="4" id="KW-1185">Reference proteome</keyword>
<reference evidence="3" key="1">
    <citation type="submission" date="2022-12" db="EMBL/GenBank/DDBJ databases">
        <title>Bacterial isolates from different developmental stages of Nematostella vectensis.</title>
        <authorList>
            <person name="Fraune S."/>
        </authorList>
    </citation>
    <scope>NUCLEOTIDE SEQUENCE</scope>
    <source>
        <strain evidence="3">G21630-S1</strain>
    </source>
</reference>
<dbReference type="InterPro" id="IPR012349">
    <property type="entry name" value="Split_barrel_FMN-bd"/>
</dbReference>
<dbReference type="PANTHER" id="PTHR13343">
    <property type="entry name" value="CREG1 PROTEIN"/>
    <property type="match status" value="1"/>
</dbReference>
<dbReference type="Pfam" id="PF13883">
    <property type="entry name" value="CREG_beta-barrel"/>
    <property type="match status" value="1"/>
</dbReference>
<feature type="domain" description="CREG-like beta-barrel" evidence="2">
    <location>
        <begin position="12"/>
        <end position="170"/>
    </location>
</feature>
<comment type="caution">
    <text evidence="3">The sequence shown here is derived from an EMBL/GenBank/DDBJ whole genome shotgun (WGS) entry which is preliminary data.</text>
</comment>